<dbReference type="Pfam" id="PF07258">
    <property type="entry name" value="COMM_domain"/>
    <property type="match status" value="1"/>
</dbReference>
<gene>
    <name evidence="2" type="ORF">EB796_007056</name>
</gene>
<dbReference type="EMBL" id="VXIV02001030">
    <property type="protein sequence ID" value="KAF6034636.1"/>
    <property type="molecule type" value="Genomic_DNA"/>
</dbReference>
<dbReference type="OrthoDB" id="76101at2759"/>
<dbReference type="GO" id="GO:0045892">
    <property type="term" value="P:negative regulation of DNA-templated transcription"/>
    <property type="evidence" value="ECO:0007669"/>
    <property type="project" value="TreeGrafter"/>
</dbReference>
<dbReference type="AlphaFoldDB" id="A0A7J7KAP5"/>
<proteinExistence type="predicted"/>
<evidence type="ECO:0000313" key="2">
    <source>
        <dbReference type="EMBL" id="KAF6034636.1"/>
    </source>
</evidence>
<dbReference type="Proteomes" id="UP000593567">
    <property type="component" value="Unassembled WGS sequence"/>
</dbReference>
<organism evidence="2 3">
    <name type="scientific">Bugula neritina</name>
    <name type="common">Brown bryozoan</name>
    <name type="synonym">Sertularia neritina</name>
    <dbReference type="NCBI Taxonomy" id="10212"/>
    <lineage>
        <taxon>Eukaryota</taxon>
        <taxon>Metazoa</taxon>
        <taxon>Spiralia</taxon>
        <taxon>Lophotrochozoa</taxon>
        <taxon>Bryozoa</taxon>
        <taxon>Gymnolaemata</taxon>
        <taxon>Cheilostomatida</taxon>
        <taxon>Flustrina</taxon>
        <taxon>Buguloidea</taxon>
        <taxon>Bugulidae</taxon>
        <taxon>Bugula</taxon>
    </lineage>
</organism>
<feature type="domain" description="COMM" evidence="1">
    <location>
        <begin position="130"/>
        <end position="197"/>
    </location>
</feature>
<dbReference type="GO" id="GO:0051059">
    <property type="term" value="F:NF-kappaB binding"/>
    <property type="evidence" value="ECO:0007669"/>
    <property type="project" value="TreeGrafter"/>
</dbReference>
<dbReference type="Pfam" id="PF21672">
    <property type="entry name" value="COMM_HN"/>
    <property type="match status" value="1"/>
</dbReference>
<evidence type="ECO:0000259" key="1">
    <source>
        <dbReference type="PROSITE" id="PS51269"/>
    </source>
</evidence>
<dbReference type="InterPro" id="IPR017920">
    <property type="entry name" value="COMM"/>
</dbReference>
<dbReference type="InterPro" id="IPR047155">
    <property type="entry name" value="COMMD4/6/7/8"/>
</dbReference>
<evidence type="ECO:0000313" key="3">
    <source>
        <dbReference type="Proteomes" id="UP000593567"/>
    </source>
</evidence>
<dbReference type="PANTHER" id="PTHR16231:SF2">
    <property type="entry name" value="COMM DOMAIN-CONTAINING PROTEIN 7"/>
    <property type="match status" value="1"/>
</dbReference>
<sequence length="197" mass="21989">MSACFNSGFNPRFRVYDEFGLLNKLDTKSFTNITAVCCSHMKKVDKLAMFESVATRNGLEVKLLQSSSQTLDSLLKSFLEKFLSAEQMEHDLSTLGLSSDKIEIITKCCSSMIGSNQDKLSVLGDISANQLVDMEWKFGVTAASSELDKVGTTFLQLKLKVVNSKGELESLNMELSLTQFYNLLHELEKAKTLLDYI</sequence>
<reference evidence="2" key="1">
    <citation type="submission" date="2020-06" db="EMBL/GenBank/DDBJ databases">
        <title>Draft genome of Bugula neritina, a colonial animal packing powerful symbionts and potential medicines.</title>
        <authorList>
            <person name="Rayko M."/>
        </authorList>
    </citation>
    <scope>NUCLEOTIDE SEQUENCE [LARGE SCALE GENOMIC DNA]</scope>
    <source>
        <strain evidence="2">Kwan_BN1</strain>
    </source>
</reference>
<dbReference type="PANTHER" id="PTHR16231">
    <property type="entry name" value="COMM DOMAIN-CONTAINING PROTEIN 4-8 FAMILY MEMBER"/>
    <property type="match status" value="1"/>
</dbReference>
<dbReference type="GO" id="GO:0033209">
    <property type="term" value="P:tumor necrosis factor-mediated signaling pathway"/>
    <property type="evidence" value="ECO:0007669"/>
    <property type="project" value="TreeGrafter"/>
</dbReference>
<keyword evidence="3" id="KW-1185">Reference proteome</keyword>
<comment type="caution">
    <text evidence="2">The sequence shown here is derived from an EMBL/GenBank/DDBJ whole genome shotgun (WGS) entry which is preliminary data.</text>
</comment>
<protein>
    <submittedName>
        <fullName evidence="2">COMMD7</fullName>
    </submittedName>
</protein>
<name>A0A7J7KAP5_BUGNE</name>
<accession>A0A7J7KAP5</accession>
<dbReference type="PROSITE" id="PS51269">
    <property type="entry name" value="COMM"/>
    <property type="match status" value="1"/>
</dbReference>